<dbReference type="InterPro" id="IPR046704">
    <property type="entry name" value="DUF6777"/>
</dbReference>
<proteinExistence type="predicted"/>
<protein>
    <recommendedName>
        <fullName evidence="3">DUF6777 domain-containing protein</fullName>
    </recommendedName>
</protein>
<feature type="chain" id="PRO_5045595596" description="DUF6777 domain-containing protein" evidence="2">
    <location>
        <begin position="21"/>
        <end position="359"/>
    </location>
</feature>
<dbReference type="Proteomes" id="UP001500888">
    <property type="component" value="Unassembled WGS sequence"/>
</dbReference>
<gene>
    <name evidence="4" type="ORF">GCM10022226_45040</name>
</gene>
<evidence type="ECO:0000259" key="3">
    <source>
        <dbReference type="Pfam" id="PF20568"/>
    </source>
</evidence>
<evidence type="ECO:0000256" key="2">
    <source>
        <dbReference type="SAM" id="SignalP"/>
    </source>
</evidence>
<feature type="domain" description="DUF6777" evidence="3">
    <location>
        <begin position="59"/>
        <end position="225"/>
    </location>
</feature>
<evidence type="ECO:0000256" key="1">
    <source>
        <dbReference type="SAM" id="MobiDB-lite"/>
    </source>
</evidence>
<feature type="signal peptide" evidence="2">
    <location>
        <begin position="1"/>
        <end position="20"/>
    </location>
</feature>
<evidence type="ECO:0000313" key="5">
    <source>
        <dbReference type="Proteomes" id="UP001500888"/>
    </source>
</evidence>
<accession>A0ABP7IJ86</accession>
<comment type="caution">
    <text evidence="4">The sequence shown here is derived from an EMBL/GenBank/DDBJ whole genome shotgun (WGS) entry which is preliminary data.</text>
</comment>
<sequence length="359" mass="38100">MLAVACLLAALAVTGCRHVAAGKVLAVAVDVLGPDPFSETAFGQDTRSVVPNPVGGTRAGDVAGLYGGSLNKRACDKSSLVRFLTAAGNRAKARVWAEVLGISADHIAGYVRTLTPVLLRNDTLVTNHGFKNGAKTVFQALLEAGVAVLVDRLGRPVVKCNCGNPLADPIERPDDLTPDLISDPRWKPRFEVRKVTVVRRSTTKRVRRFHLADIGSGRGIGRPAGSDGGRDLALPAPPVLSSVPEEPAASPPLSGTWRASSYSSSLIRVEPAGPGTFTGVIARELRIGDGCVLEEGRKIWSVEGTGPHYAGSLVPVAVEDCRDLPEVPVTWELKDGDTLVVCVTLDRRRCETWVRSPEA</sequence>
<keyword evidence="2" id="KW-0732">Signal</keyword>
<feature type="compositionally biased region" description="Low complexity" evidence="1">
    <location>
        <begin position="240"/>
        <end position="254"/>
    </location>
</feature>
<name>A0ABP7IJ86_9ACTN</name>
<evidence type="ECO:0000313" key="4">
    <source>
        <dbReference type="EMBL" id="GAA3819594.1"/>
    </source>
</evidence>
<dbReference type="EMBL" id="BAAAZR010000011">
    <property type="protein sequence ID" value="GAA3819594.1"/>
    <property type="molecule type" value="Genomic_DNA"/>
</dbReference>
<keyword evidence="5" id="KW-1185">Reference proteome</keyword>
<reference evidence="5" key="1">
    <citation type="journal article" date="2019" name="Int. J. Syst. Evol. Microbiol.">
        <title>The Global Catalogue of Microorganisms (GCM) 10K type strain sequencing project: providing services to taxonomists for standard genome sequencing and annotation.</title>
        <authorList>
            <consortium name="The Broad Institute Genomics Platform"/>
            <consortium name="The Broad Institute Genome Sequencing Center for Infectious Disease"/>
            <person name="Wu L."/>
            <person name="Ma J."/>
        </authorList>
    </citation>
    <scope>NUCLEOTIDE SEQUENCE [LARGE SCALE GENOMIC DNA]</scope>
    <source>
        <strain evidence="5">JCM 16908</strain>
    </source>
</reference>
<feature type="region of interest" description="Disordered" evidence="1">
    <location>
        <begin position="220"/>
        <end position="255"/>
    </location>
</feature>
<organism evidence="4 5">
    <name type="scientific">Sphaerisporangium flaviroseum</name>
    <dbReference type="NCBI Taxonomy" id="509199"/>
    <lineage>
        <taxon>Bacteria</taxon>
        <taxon>Bacillati</taxon>
        <taxon>Actinomycetota</taxon>
        <taxon>Actinomycetes</taxon>
        <taxon>Streptosporangiales</taxon>
        <taxon>Streptosporangiaceae</taxon>
        <taxon>Sphaerisporangium</taxon>
    </lineage>
</organism>
<dbReference type="Pfam" id="PF20568">
    <property type="entry name" value="DUF6777"/>
    <property type="match status" value="1"/>
</dbReference>